<dbReference type="NCBIfam" id="NF004160">
    <property type="entry name" value="PRK05627.1-3"/>
    <property type="match status" value="1"/>
</dbReference>
<comment type="pathway">
    <text evidence="3 15">Cofactor biosynthesis; FMN biosynthesis; FMN from riboflavin (ATP route): step 1/1.</text>
</comment>
<feature type="domain" description="Riboflavin kinase" evidence="16">
    <location>
        <begin position="192"/>
        <end position="317"/>
    </location>
</feature>
<evidence type="ECO:0000256" key="4">
    <source>
        <dbReference type="ARBA" id="ARBA00022630"/>
    </source>
</evidence>
<keyword evidence="11 15" id="KW-0067">ATP-binding</keyword>
<evidence type="ECO:0000256" key="13">
    <source>
        <dbReference type="ARBA" id="ARBA00047880"/>
    </source>
</evidence>
<keyword evidence="4 15" id="KW-0285">Flavoprotein</keyword>
<evidence type="ECO:0000313" key="18">
    <source>
        <dbReference type="Proteomes" id="UP000477651"/>
    </source>
</evidence>
<evidence type="ECO:0000256" key="7">
    <source>
        <dbReference type="ARBA" id="ARBA00022695"/>
    </source>
</evidence>
<dbReference type="EC" id="2.7.1.26" evidence="15"/>
<keyword evidence="5 15" id="KW-0288">FMN</keyword>
<dbReference type="InterPro" id="IPR014729">
    <property type="entry name" value="Rossmann-like_a/b/a_fold"/>
</dbReference>
<protein>
    <recommendedName>
        <fullName evidence="15">Riboflavin biosynthesis protein</fullName>
    </recommendedName>
    <domain>
        <recommendedName>
            <fullName evidence="15">Riboflavin kinase</fullName>
            <ecNumber evidence="15">2.7.1.26</ecNumber>
        </recommendedName>
        <alternativeName>
            <fullName evidence="15">Flavokinase</fullName>
        </alternativeName>
    </domain>
    <domain>
        <recommendedName>
            <fullName evidence="15">FMN adenylyltransferase</fullName>
            <ecNumber evidence="15">2.7.7.2</ecNumber>
        </recommendedName>
        <alternativeName>
            <fullName evidence="15">FAD pyrophosphorylase</fullName>
        </alternativeName>
        <alternativeName>
            <fullName evidence="15">FAD synthase</fullName>
        </alternativeName>
    </domain>
</protein>
<dbReference type="NCBIfam" id="NF004159">
    <property type="entry name" value="PRK05627.1-2"/>
    <property type="match status" value="1"/>
</dbReference>
<dbReference type="FunFam" id="3.40.50.620:FF:000021">
    <property type="entry name" value="Riboflavin biosynthesis protein"/>
    <property type="match status" value="1"/>
</dbReference>
<dbReference type="GO" id="GO:0009231">
    <property type="term" value="P:riboflavin biosynthetic process"/>
    <property type="evidence" value="ECO:0007669"/>
    <property type="project" value="InterPro"/>
</dbReference>
<sequence>MLDVKNSIKLYRNEKAVQPTALTIGNFDGVHIGHQHLLEHLVKQAYARHLIPSVLTFTPHPREFFALRGQRQELIPTRISTLRDKVMALNCHGIEAVYLQTFNQAMAQMSAQDFIQKVLLEQLQVRYLYVGEDFQFGHRRSGNIELLKEAAQQHHFTVEIMQDVLDNHQIRYSSTELRQALAFGQIEKANSFLGRRYSISGHVIHGKKLGRTIGIPTLNIPVMPRCALRSGIYVVSVRGLSEHALPAVASLGVRPTVELHGEVLLEVHILNHSVSAYGRMVTIDFHHYIRDEEKFPDLTTMMSAIQKDIAIAQHYFDDHGL</sequence>
<dbReference type="PANTHER" id="PTHR22749">
    <property type="entry name" value="RIBOFLAVIN KINASE/FMN ADENYLYLTRANSFERASE"/>
    <property type="match status" value="1"/>
</dbReference>
<dbReference type="SUPFAM" id="SSF82114">
    <property type="entry name" value="Riboflavin kinase-like"/>
    <property type="match status" value="1"/>
</dbReference>
<accession>A0A6L9Y794</accession>
<dbReference type="Gene3D" id="3.40.50.620">
    <property type="entry name" value="HUPs"/>
    <property type="match status" value="1"/>
</dbReference>
<evidence type="ECO:0000259" key="16">
    <source>
        <dbReference type="SMART" id="SM00904"/>
    </source>
</evidence>
<dbReference type="UniPathway" id="UPA00276">
    <property type="reaction ID" value="UER00406"/>
</dbReference>
<keyword evidence="10 15" id="KW-0274">FAD</keyword>
<dbReference type="InterPro" id="IPR015864">
    <property type="entry name" value="FAD_synthase"/>
</dbReference>
<comment type="catalytic activity">
    <reaction evidence="14 15">
        <text>FMN + ATP + H(+) = FAD + diphosphate</text>
        <dbReference type="Rhea" id="RHEA:17237"/>
        <dbReference type="ChEBI" id="CHEBI:15378"/>
        <dbReference type="ChEBI" id="CHEBI:30616"/>
        <dbReference type="ChEBI" id="CHEBI:33019"/>
        <dbReference type="ChEBI" id="CHEBI:57692"/>
        <dbReference type="ChEBI" id="CHEBI:58210"/>
        <dbReference type="EC" id="2.7.7.2"/>
    </reaction>
</comment>
<dbReference type="SUPFAM" id="SSF52374">
    <property type="entry name" value="Nucleotidylyl transferase"/>
    <property type="match status" value="1"/>
</dbReference>
<evidence type="ECO:0000256" key="6">
    <source>
        <dbReference type="ARBA" id="ARBA00022679"/>
    </source>
</evidence>
<evidence type="ECO:0000256" key="9">
    <source>
        <dbReference type="ARBA" id="ARBA00022777"/>
    </source>
</evidence>
<evidence type="ECO:0000256" key="12">
    <source>
        <dbReference type="ARBA" id="ARBA00023268"/>
    </source>
</evidence>
<reference evidence="17 18" key="1">
    <citation type="submission" date="2020-02" db="EMBL/GenBank/DDBJ databases">
        <title>Pelistega sp. NLN82 were isolated from wild rodents of the Hainan Island.</title>
        <authorList>
            <person name="Niu N."/>
            <person name="Zhou J."/>
        </authorList>
    </citation>
    <scope>NUCLEOTIDE SEQUENCE [LARGE SCALE GENOMIC DNA]</scope>
    <source>
        <strain evidence="17 18">NLN82</strain>
    </source>
</reference>
<evidence type="ECO:0000256" key="10">
    <source>
        <dbReference type="ARBA" id="ARBA00022827"/>
    </source>
</evidence>
<dbReference type="SMART" id="SM00904">
    <property type="entry name" value="Flavokinase"/>
    <property type="match status" value="1"/>
</dbReference>
<keyword evidence="9 15" id="KW-0418">Kinase</keyword>
<keyword evidence="18" id="KW-1185">Reference proteome</keyword>
<gene>
    <name evidence="17" type="ORF">F9B74_08580</name>
</gene>
<evidence type="ECO:0000256" key="15">
    <source>
        <dbReference type="PIRNR" id="PIRNR004491"/>
    </source>
</evidence>
<dbReference type="AlphaFoldDB" id="A0A6L9Y794"/>
<dbReference type="InterPro" id="IPR015865">
    <property type="entry name" value="Riboflavin_kinase_bac/euk"/>
</dbReference>
<dbReference type="PANTHER" id="PTHR22749:SF6">
    <property type="entry name" value="RIBOFLAVIN KINASE"/>
    <property type="match status" value="1"/>
</dbReference>
<evidence type="ECO:0000256" key="5">
    <source>
        <dbReference type="ARBA" id="ARBA00022643"/>
    </source>
</evidence>
<evidence type="ECO:0000256" key="1">
    <source>
        <dbReference type="ARBA" id="ARBA00002121"/>
    </source>
</evidence>
<keyword evidence="8 15" id="KW-0547">Nucleotide-binding</keyword>
<dbReference type="EC" id="2.7.7.2" evidence="15"/>
<dbReference type="InterPro" id="IPR023465">
    <property type="entry name" value="Riboflavin_kinase_dom_sf"/>
</dbReference>
<dbReference type="GO" id="GO:0005524">
    <property type="term" value="F:ATP binding"/>
    <property type="evidence" value="ECO:0007669"/>
    <property type="project" value="UniProtKB-UniRule"/>
</dbReference>
<name>A0A6L9Y794_9BURK</name>
<comment type="similarity">
    <text evidence="15">Belongs to the ribF family.</text>
</comment>
<dbReference type="Gene3D" id="2.40.30.30">
    <property type="entry name" value="Riboflavin kinase-like"/>
    <property type="match status" value="1"/>
</dbReference>
<proteinExistence type="inferred from homology"/>
<dbReference type="Proteomes" id="UP000477651">
    <property type="component" value="Unassembled WGS sequence"/>
</dbReference>
<comment type="catalytic activity">
    <reaction evidence="13 15">
        <text>riboflavin + ATP = FMN + ADP + H(+)</text>
        <dbReference type="Rhea" id="RHEA:14357"/>
        <dbReference type="ChEBI" id="CHEBI:15378"/>
        <dbReference type="ChEBI" id="CHEBI:30616"/>
        <dbReference type="ChEBI" id="CHEBI:57986"/>
        <dbReference type="ChEBI" id="CHEBI:58210"/>
        <dbReference type="ChEBI" id="CHEBI:456216"/>
        <dbReference type="EC" id="2.7.1.26"/>
    </reaction>
</comment>
<evidence type="ECO:0000313" key="17">
    <source>
        <dbReference type="EMBL" id="NEN76372.1"/>
    </source>
</evidence>
<evidence type="ECO:0000256" key="3">
    <source>
        <dbReference type="ARBA" id="ARBA00005201"/>
    </source>
</evidence>
<keyword evidence="7 15" id="KW-0548">Nucleotidyltransferase</keyword>
<dbReference type="GO" id="GO:0008531">
    <property type="term" value="F:riboflavin kinase activity"/>
    <property type="evidence" value="ECO:0007669"/>
    <property type="project" value="UniProtKB-UniRule"/>
</dbReference>
<evidence type="ECO:0000256" key="14">
    <source>
        <dbReference type="ARBA" id="ARBA00049494"/>
    </source>
</evidence>
<keyword evidence="6 15" id="KW-0808">Transferase</keyword>
<dbReference type="EMBL" id="JAAGYR010000017">
    <property type="protein sequence ID" value="NEN76372.1"/>
    <property type="molecule type" value="Genomic_DNA"/>
</dbReference>
<dbReference type="InterPro" id="IPR002606">
    <property type="entry name" value="Riboflavin_kinase_bac"/>
</dbReference>
<dbReference type="GO" id="GO:0003919">
    <property type="term" value="F:FMN adenylyltransferase activity"/>
    <property type="evidence" value="ECO:0007669"/>
    <property type="project" value="UniProtKB-UniRule"/>
</dbReference>
<dbReference type="Pfam" id="PF01687">
    <property type="entry name" value="Flavokinase"/>
    <property type="match status" value="1"/>
</dbReference>
<dbReference type="PIRSF" id="PIRSF004491">
    <property type="entry name" value="FAD_Synth"/>
    <property type="match status" value="1"/>
</dbReference>
<evidence type="ECO:0000256" key="11">
    <source>
        <dbReference type="ARBA" id="ARBA00022840"/>
    </source>
</evidence>
<dbReference type="GO" id="GO:0009398">
    <property type="term" value="P:FMN biosynthetic process"/>
    <property type="evidence" value="ECO:0007669"/>
    <property type="project" value="UniProtKB-UniRule"/>
</dbReference>
<evidence type="ECO:0000256" key="2">
    <source>
        <dbReference type="ARBA" id="ARBA00004726"/>
    </source>
</evidence>
<dbReference type="GO" id="GO:0006747">
    <property type="term" value="P:FAD biosynthetic process"/>
    <property type="evidence" value="ECO:0007669"/>
    <property type="project" value="UniProtKB-UniRule"/>
</dbReference>
<comment type="pathway">
    <text evidence="2 15">Cofactor biosynthesis; FAD biosynthesis; FAD from FMN: step 1/1.</text>
</comment>
<dbReference type="InterPro" id="IPR023468">
    <property type="entry name" value="Riboflavin_kinase"/>
</dbReference>
<dbReference type="UniPathway" id="UPA00277">
    <property type="reaction ID" value="UER00407"/>
</dbReference>
<dbReference type="NCBIfam" id="NF004163">
    <property type="entry name" value="PRK05627.1-6"/>
    <property type="match status" value="1"/>
</dbReference>
<evidence type="ECO:0000256" key="8">
    <source>
        <dbReference type="ARBA" id="ARBA00022741"/>
    </source>
</evidence>
<dbReference type="CDD" id="cd02064">
    <property type="entry name" value="FAD_synthetase_N"/>
    <property type="match status" value="1"/>
</dbReference>
<dbReference type="NCBIfam" id="TIGR00083">
    <property type="entry name" value="ribF"/>
    <property type="match status" value="1"/>
</dbReference>
<organism evidence="17 18">
    <name type="scientific">Pelistega ratti</name>
    <dbReference type="NCBI Taxonomy" id="2652177"/>
    <lineage>
        <taxon>Bacteria</taxon>
        <taxon>Pseudomonadati</taxon>
        <taxon>Pseudomonadota</taxon>
        <taxon>Betaproteobacteria</taxon>
        <taxon>Burkholderiales</taxon>
        <taxon>Alcaligenaceae</taxon>
        <taxon>Pelistega</taxon>
    </lineage>
</organism>
<keyword evidence="12" id="KW-0511">Multifunctional enzyme</keyword>
<dbReference type="Pfam" id="PF06574">
    <property type="entry name" value="FAD_syn"/>
    <property type="match status" value="1"/>
</dbReference>
<comment type="caution">
    <text evidence="17">The sequence shown here is derived from an EMBL/GenBank/DDBJ whole genome shotgun (WGS) entry which is preliminary data.</text>
</comment>
<comment type="function">
    <text evidence="1">Catalyzes the phosphorylation of riboflavin to FMN followed by the adenylation of FMN to FAD.</text>
</comment>